<evidence type="ECO:0000256" key="1">
    <source>
        <dbReference type="SAM" id="MobiDB-lite"/>
    </source>
</evidence>
<feature type="region of interest" description="Disordered" evidence="1">
    <location>
        <begin position="1"/>
        <end position="67"/>
    </location>
</feature>
<comment type="caution">
    <text evidence="2">The sequence shown here is derived from an EMBL/GenBank/DDBJ whole genome shotgun (WGS) entry which is preliminary data.</text>
</comment>
<feature type="compositionally biased region" description="Polar residues" evidence="1">
    <location>
        <begin position="57"/>
        <end position="67"/>
    </location>
</feature>
<feature type="compositionally biased region" description="Basic and acidic residues" evidence="1">
    <location>
        <begin position="1"/>
        <end position="18"/>
    </location>
</feature>
<name>A0A4Y3VBT8_9ACTN</name>
<organism evidence="2 3">
    <name type="scientific">Streptomyces spinoverrucosus</name>
    <dbReference type="NCBI Taxonomy" id="284043"/>
    <lineage>
        <taxon>Bacteria</taxon>
        <taxon>Bacillati</taxon>
        <taxon>Actinomycetota</taxon>
        <taxon>Actinomycetes</taxon>
        <taxon>Kitasatosporales</taxon>
        <taxon>Streptomycetaceae</taxon>
        <taxon>Streptomyces</taxon>
    </lineage>
</organism>
<keyword evidence="3" id="KW-1185">Reference proteome</keyword>
<proteinExistence type="predicted"/>
<dbReference type="EMBL" id="BJND01000014">
    <property type="protein sequence ID" value="GEC04344.1"/>
    <property type="molecule type" value="Genomic_DNA"/>
</dbReference>
<dbReference type="AlphaFoldDB" id="A0A4Y3VBT8"/>
<reference evidence="2 3" key="1">
    <citation type="submission" date="2019-06" db="EMBL/GenBank/DDBJ databases">
        <title>Whole genome shotgun sequence of Streptomyces spinoverrucosus NBRC 14228.</title>
        <authorList>
            <person name="Hosoyama A."/>
            <person name="Uohara A."/>
            <person name="Ohji S."/>
            <person name="Ichikawa N."/>
        </authorList>
    </citation>
    <scope>NUCLEOTIDE SEQUENCE [LARGE SCALE GENOMIC DNA]</scope>
    <source>
        <strain evidence="2 3">NBRC 14228</strain>
    </source>
</reference>
<protein>
    <submittedName>
        <fullName evidence="2">Uncharacterized protein</fullName>
    </submittedName>
</protein>
<evidence type="ECO:0000313" key="2">
    <source>
        <dbReference type="EMBL" id="GEC04344.1"/>
    </source>
</evidence>
<evidence type="ECO:0000313" key="3">
    <source>
        <dbReference type="Proteomes" id="UP000317881"/>
    </source>
</evidence>
<feature type="compositionally biased region" description="Basic and acidic residues" evidence="1">
    <location>
        <begin position="46"/>
        <end position="55"/>
    </location>
</feature>
<gene>
    <name evidence="2" type="ORF">SSP24_19990</name>
</gene>
<sequence>MDGGEESGREEEGGHGCEEAAGCAGRGRGKGGLRVRGEGIGQYRLGRQDDHRAPFDNRSTTVLVDRR</sequence>
<accession>A0A4Y3VBT8</accession>
<dbReference type="Proteomes" id="UP000317881">
    <property type="component" value="Unassembled WGS sequence"/>
</dbReference>